<dbReference type="STRING" id="490629.SAMN05216266_12938"/>
<evidence type="ECO:0000313" key="1">
    <source>
        <dbReference type="EMBL" id="SFB61932.1"/>
    </source>
</evidence>
<reference evidence="2" key="1">
    <citation type="submission" date="2016-10" db="EMBL/GenBank/DDBJ databases">
        <authorList>
            <person name="Varghese N."/>
            <person name="Submissions S."/>
        </authorList>
    </citation>
    <scope>NUCLEOTIDE SEQUENCE [LARGE SCALE GENOMIC DNA]</scope>
    <source>
        <strain evidence="2">CGMCC 4.3568</strain>
    </source>
</reference>
<dbReference type="InterPro" id="IPR029046">
    <property type="entry name" value="LolA/LolB/LppX"/>
</dbReference>
<dbReference type="AlphaFoldDB" id="A0A1I1CIP7"/>
<dbReference type="OrthoDB" id="3427828at2"/>
<dbReference type="SUPFAM" id="SSF89392">
    <property type="entry name" value="Prokaryotic lipoproteins and lipoprotein localization factors"/>
    <property type="match status" value="1"/>
</dbReference>
<evidence type="ECO:0008006" key="3">
    <source>
        <dbReference type="Google" id="ProtNLM"/>
    </source>
</evidence>
<name>A0A1I1CIP7_9PSEU</name>
<evidence type="ECO:0000313" key="2">
    <source>
        <dbReference type="Proteomes" id="UP000243799"/>
    </source>
</evidence>
<organism evidence="1 2">
    <name type="scientific">Amycolatopsis marina</name>
    <dbReference type="NCBI Taxonomy" id="490629"/>
    <lineage>
        <taxon>Bacteria</taxon>
        <taxon>Bacillati</taxon>
        <taxon>Actinomycetota</taxon>
        <taxon>Actinomycetes</taxon>
        <taxon>Pseudonocardiales</taxon>
        <taxon>Pseudonocardiaceae</taxon>
        <taxon>Amycolatopsis</taxon>
    </lineage>
</organism>
<protein>
    <recommendedName>
        <fullName evidence="3">LppX_LprAFG lipoprotein</fullName>
    </recommendedName>
</protein>
<keyword evidence="2" id="KW-1185">Reference proteome</keyword>
<dbReference type="EMBL" id="FOKG01000029">
    <property type="protein sequence ID" value="SFB61932.1"/>
    <property type="molecule type" value="Genomic_DNA"/>
</dbReference>
<sequence>MRKTALAAGGFALVIALTGCGGGDDNASGNGSGGELSSPFGSAQELVRAASAQTEKSKSSKFTFEMDMAGQKFSGNGEGLYDGDNTAMSMNMDVQGQTMEMRIVDKVLYMKMPAQAGMTADGKPWVKITPGGDDPISKSMGDSFDQMAEQNDPSKTLEQIEKAGTITNTEQVELNGEQTTHYSVELDMKKLAEQMPDSPNAKAVEQMQGKIDTLPMELWLNSDQLPVQIVMDMSKIAEAAGQPQAGGQMTMKYTDWGAPVDVEAPPADQVGEFSMPK</sequence>
<dbReference type="PROSITE" id="PS51257">
    <property type="entry name" value="PROKAR_LIPOPROTEIN"/>
    <property type="match status" value="1"/>
</dbReference>
<gene>
    <name evidence="1" type="ORF">SAMN05216266_12938</name>
</gene>
<dbReference type="RefSeq" id="WP_091678780.1">
    <property type="nucleotide sequence ID" value="NZ_FOKG01000029.1"/>
</dbReference>
<accession>A0A1I1CIP7</accession>
<proteinExistence type="predicted"/>
<dbReference type="Gene3D" id="2.50.20.20">
    <property type="match status" value="1"/>
</dbReference>
<dbReference type="Proteomes" id="UP000243799">
    <property type="component" value="Unassembled WGS sequence"/>
</dbReference>